<evidence type="ECO:0000259" key="1">
    <source>
        <dbReference type="SMART" id="SM00943"/>
    </source>
</evidence>
<dbReference type="Pfam" id="PF09250">
    <property type="entry name" value="Prim-Pol"/>
    <property type="match status" value="1"/>
</dbReference>
<dbReference type="GO" id="GO:0003899">
    <property type="term" value="F:DNA-directed RNA polymerase activity"/>
    <property type="evidence" value="ECO:0007669"/>
    <property type="project" value="InterPro"/>
</dbReference>
<proteinExistence type="predicted"/>
<dbReference type="Gene3D" id="3.30.720.160">
    <property type="entry name" value="Bifunctional DNA primase/polymerase, N-terminal"/>
    <property type="match status" value="1"/>
</dbReference>
<dbReference type="GO" id="GO:0003677">
    <property type="term" value="F:DNA binding"/>
    <property type="evidence" value="ECO:0007669"/>
    <property type="project" value="InterPro"/>
</dbReference>
<feature type="domain" description="DNA primase/polymerase bifunctional N-terminal" evidence="1">
    <location>
        <begin position="105"/>
        <end position="246"/>
    </location>
</feature>
<feature type="non-terminal residue" evidence="2">
    <location>
        <position position="293"/>
    </location>
</feature>
<dbReference type="EMBL" id="BARS01005433">
    <property type="protein sequence ID" value="GAF73347.1"/>
    <property type="molecule type" value="Genomic_DNA"/>
</dbReference>
<organism evidence="2">
    <name type="scientific">marine sediment metagenome</name>
    <dbReference type="NCBI Taxonomy" id="412755"/>
    <lineage>
        <taxon>unclassified sequences</taxon>
        <taxon>metagenomes</taxon>
        <taxon>ecological metagenomes</taxon>
    </lineage>
</organism>
<sequence length="293" mass="34088">MYKEPILSYLLEYLKHKKIPYKKSGKVVMIQCPFCNKEPMSANKIPNTNIVNCFNCKDKKKYNVIDIVMKLENKKNEEDAIQYLKELFNINIITKKDETEIEKLLDYYEKNAFDLVPIAKDDKRPIEKDWTNKEHKDKNEWKTWLNNGLNIGVKTGTRSKITIIDIDQKPIPEEIKKAMGKTLMQESTNGFHLFYKYEESLPKSRIDELKIDIENNGGQVVIAPSKVKGISRKIALNDIAQMPKELLELLKSKTTVPRQTQSEKIREDIQTENFKIDPTKFALKNNNLEGSCN</sequence>
<dbReference type="InterPro" id="IPR036977">
    <property type="entry name" value="DNA_primase_Znf_CHC2"/>
</dbReference>
<dbReference type="InterPro" id="IPR015330">
    <property type="entry name" value="DNA_primase/pol_bifunc_N"/>
</dbReference>
<reference evidence="2" key="1">
    <citation type="journal article" date="2014" name="Front. Microbiol.">
        <title>High frequency of phylogenetically diverse reductive dehalogenase-homologous genes in deep subseafloor sedimentary metagenomes.</title>
        <authorList>
            <person name="Kawai M."/>
            <person name="Futagami T."/>
            <person name="Toyoda A."/>
            <person name="Takaki Y."/>
            <person name="Nishi S."/>
            <person name="Hori S."/>
            <person name="Arai W."/>
            <person name="Tsubouchi T."/>
            <person name="Morono Y."/>
            <person name="Uchiyama I."/>
            <person name="Ito T."/>
            <person name="Fujiyama A."/>
            <person name="Inagaki F."/>
            <person name="Takami H."/>
        </authorList>
    </citation>
    <scope>NUCLEOTIDE SEQUENCE</scope>
    <source>
        <strain evidence="2">Expedition CK06-06</strain>
    </source>
</reference>
<dbReference type="InterPro" id="IPR002694">
    <property type="entry name" value="Znf_CHC2"/>
</dbReference>
<evidence type="ECO:0000313" key="2">
    <source>
        <dbReference type="EMBL" id="GAF73347.1"/>
    </source>
</evidence>
<dbReference type="Gene3D" id="3.90.580.10">
    <property type="entry name" value="Zinc finger, CHC2-type domain"/>
    <property type="match status" value="1"/>
</dbReference>
<dbReference type="GO" id="GO:0006260">
    <property type="term" value="P:DNA replication"/>
    <property type="evidence" value="ECO:0007669"/>
    <property type="project" value="InterPro"/>
</dbReference>
<dbReference type="SMART" id="SM00943">
    <property type="entry name" value="Prim-Pol"/>
    <property type="match status" value="1"/>
</dbReference>
<dbReference type="Pfam" id="PF01807">
    <property type="entry name" value="Zn_ribbon_DnaG"/>
    <property type="match status" value="1"/>
</dbReference>
<comment type="caution">
    <text evidence="2">The sequence shown here is derived from an EMBL/GenBank/DDBJ whole genome shotgun (WGS) entry which is preliminary data.</text>
</comment>
<name>X0SBP6_9ZZZZ</name>
<dbReference type="SUPFAM" id="SSF57783">
    <property type="entry name" value="Zinc beta-ribbon"/>
    <property type="match status" value="1"/>
</dbReference>
<dbReference type="GO" id="GO:0008270">
    <property type="term" value="F:zinc ion binding"/>
    <property type="evidence" value="ECO:0007669"/>
    <property type="project" value="InterPro"/>
</dbReference>
<accession>X0SBP6</accession>
<dbReference type="CDD" id="cd04859">
    <property type="entry name" value="Prim_Pol"/>
    <property type="match status" value="1"/>
</dbReference>
<protein>
    <recommendedName>
        <fullName evidence="1">DNA primase/polymerase bifunctional N-terminal domain-containing protein</fullName>
    </recommendedName>
</protein>
<gene>
    <name evidence="2" type="ORF">S01H1_10657</name>
</gene>
<dbReference type="AlphaFoldDB" id="X0SBP6"/>
<dbReference type="SUPFAM" id="SSF56747">
    <property type="entry name" value="Prim-pol domain"/>
    <property type="match status" value="1"/>
</dbReference>